<keyword evidence="4" id="KW-0418">Kinase</keyword>
<dbReference type="Gene3D" id="1.10.287.130">
    <property type="match status" value="1"/>
</dbReference>
<sequence>MKAPLPDNEAQRLAQLLNYNILDTATETAYDDLALLAAHICETPVSLVSLVDRDRQWFKAKVGIEAEETHRDVAFCSHAILQPQDVLVVSDARQDPRFADNPLVTSDPNIRFYAGAPLVTPQGHAIGTLCAIDYKPRTPSPKQIEALEALSRQVVAQLELRLNVQDLSQEVKERRRVETALLQSEMQLRNKTRQLQRILRKLRQTQGQLIHAGKMSSLSQLVAGIAHEINNPLGFVASNLDCAQQYLEDILSLMEGYRQTYPSPPPVLQEQIEDIELDYLLEDFPKLFSSMKTGTHRIKDIVNSLRNFARLDEKEYKSVDLHVGLDNTLEFLQHRLQAQPHRPEIKVVKRYGQLPLVSCYAAQLNQVFQYLLLNAIEALDRANDPKMTKEETVVRFPQIRIVTELIDSDWVRITIGDNGFGMSEALQERIFEPFFTTKPVGQGMGLGLSTSYQIVTQKHQGELKCRSIPGRGTAFFVKIPICQKGVGLIAHPKL</sequence>
<keyword evidence="6" id="KW-0175">Coiled coil</keyword>
<dbReference type="PROSITE" id="PS50109">
    <property type="entry name" value="HIS_KIN"/>
    <property type="match status" value="1"/>
</dbReference>
<dbReference type="Pfam" id="PF02518">
    <property type="entry name" value="HATPase_c"/>
    <property type="match status" value="1"/>
</dbReference>
<feature type="domain" description="Histidine kinase" evidence="7">
    <location>
        <begin position="224"/>
        <end position="483"/>
    </location>
</feature>
<dbReference type="SMART" id="SM00388">
    <property type="entry name" value="HisKA"/>
    <property type="match status" value="1"/>
</dbReference>
<evidence type="ECO:0000259" key="7">
    <source>
        <dbReference type="PROSITE" id="PS50109"/>
    </source>
</evidence>
<evidence type="ECO:0000313" key="9">
    <source>
        <dbReference type="Proteomes" id="UP000654482"/>
    </source>
</evidence>
<dbReference type="SMART" id="SM00065">
    <property type="entry name" value="GAF"/>
    <property type="match status" value="1"/>
</dbReference>
<feature type="coiled-coil region" evidence="6">
    <location>
        <begin position="181"/>
        <end position="208"/>
    </location>
</feature>
<dbReference type="EMBL" id="JADEWZ010000006">
    <property type="protein sequence ID" value="MBE9115378.1"/>
    <property type="molecule type" value="Genomic_DNA"/>
</dbReference>
<evidence type="ECO:0000256" key="6">
    <source>
        <dbReference type="SAM" id="Coils"/>
    </source>
</evidence>
<evidence type="ECO:0000313" key="8">
    <source>
        <dbReference type="EMBL" id="MBE9115378.1"/>
    </source>
</evidence>
<protein>
    <recommendedName>
        <fullName evidence="2">histidine kinase</fullName>
        <ecNumber evidence="2">2.7.13.3</ecNumber>
    </recommendedName>
</protein>
<evidence type="ECO:0000256" key="4">
    <source>
        <dbReference type="ARBA" id="ARBA00022777"/>
    </source>
</evidence>
<dbReference type="PANTHER" id="PTHR43102:SF2">
    <property type="entry name" value="GAF DOMAIN-CONTAINING PROTEIN"/>
    <property type="match status" value="1"/>
</dbReference>
<gene>
    <name evidence="8" type="ORF">IQ249_05640</name>
</gene>
<comment type="caution">
    <text evidence="8">The sequence shown here is derived from an EMBL/GenBank/DDBJ whole genome shotgun (WGS) entry which is preliminary data.</text>
</comment>
<dbReference type="Pfam" id="PF01590">
    <property type="entry name" value="GAF"/>
    <property type="match status" value="1"/>
</dbReference>
<dbReference type="InterPro" id="IPR036097">
    <property type="entry name" value="HisK_dim/P_sf"/>
</dbReference>
<dbReference type="Gene3D" id="3.30.565.10">
    <property type="entry name" value="Histidine kinase-like ATPase, C-terminal domain"/>
    <property type="match status" value="1"/>
</dbReference>
<dbReference type="EC" id="2.7.13.3" evidence="2"/>
<dbReference type="PRINTS" id="PR00344">
    <property type="entry name" value="BCTRLSENSOR"/>
</dbReference>
<dbReference type="SMART" id="SM00387">
    <property type="entry name" value="HATPase_c"/>
    <property type="match status" value="1"/>
</dbReference>
<dbReference type="Gene3D" id="3.30.450.40">
    <property type="match status" value="1"/>
</dbReference>
<keyword evidence="4" id="KW-0808">Transferase</keyword>
<dbReference type="SUPFAM" id="SSF55874">
    <property type="entry name" value="ATPase domain of HSP90 chaperone/DNA topoisomerase II/histidine kinase"/>
    <property type="match status" value="1"/>
</dbReference>
<dbReference type="InterPro" id="IPR003018">
    <property type="entry name" value="GAF"/>
</dbReference>
<dbReference type="InterPro" id="IPR036890">
    <property type="entry name" value="HATPase_C_sf"/>
</dbReference>
<keyword evidence="9" id="KW-1185">Reference proteome</keyword>
<dbReference type="InterPro" id="IPR004358">
    <property type="entry name" value="Sig_transdc_His_kin-like_C"/>
</dbReference>
<dbReference type="SUPFAM" id="SSF55781">
    <property type="entry name" value="GAF domain-like"/>
    <property type="match status" value="1"/>
</dbReference>
<dbReference type="GO" id="GO:0000155">
    <property type="term" value="F:phosphorelay sensor kinase activity"/>
    <property type="evidence" value="ECO:0007669"/>
    <property type="project" value="InterPro"/>
</dbReference>
<evidence type="ECO:0000256" key="2">
    <source>
        <dbReference type="ARBA" id="ARBA00012438"/>
    </source>
</evidence>
<evidence type="ECO:0000256" key="5">
    <source>
        <dbReference type="ARBA" id="ARBA00023012"/>
    </source>
</evidence>
<dbReference type="InterPro" id="IPR003594">
    <property type="entry name" value="HATPase_dom"/>
</dbReference>
<dbReference type="AlphaFoldDB" id="A0A8J7B8X3"/>
<dbReference type="InterPro" id="IPR005467">
    <property type="entry name" value="His_kinase_dom"/>
</dbReference>
<evidence type="ECO:0000256" key="1">
    <source>
        <dbReference type="ARBA" id="ARBA00000085"/>
    </source>
</evidence>
<dbReference type="CDD" id="cd00082">
    <property type="entry name" value="HisKA"/>
    <property type="match status" value="1"/>
</dbReference>
<dbReference type="RefSeq" id="WP_194028467.1">
    <property type="nucleotide sequence ID" value="NZ_JADEWZ010000006.1"/>
</dbReference>
<keyword evidence="3" id="KW-0597">Phosphoprotein</keyword>
<comment type="catalytic activity">
    <reaction evidence="1">
        <text>ATP + protein L-histidine = ADP + protein N-phospho-L-histidine.</text>
        <dbReference type="EC" id="2.7.13.3"/>
    </reaction>
</comment>
<dbReference type="Proteomes" id="UP000654482">
    <property type="component" value="Unassembled WGS sequence"/>
</dbReference>
<proteinExistence type="predicted"/>
<accession>A0A8J7B8X3</accession>
<dbReference type="Pfam" id="PF00512">
    <property type="entry name" value="HisKA"/>
    <property type="match status" value="1"/>
</dbReference>
<dbReference type="SUPFAM" id="SSF47384">
    <property type="entry name" value="Homodimeric domain of signal transducing histidine kinase"/>
    <property type="match status" value="1"/>
</dbReference>
<name>A0A8J7B8X3_9CYAN</name>
<dbReference type="PANTHER" id="PTHR43102">
    <property type="entry name" value="SLR1143 PROTEIN"/>
    <property type="match status" value="1"/>
</dbReference>
<evidence type="ECO:0000256" key="3">
    <source>
        <dbReference type="ARBA" id="ARBA00022553"/>
    </source>
</evidence>
<reference evidence="8" key="1">
    <citation type="submission" date="2020-10" db="EMBL/GenBank/DDBJ databases">
        <authorList>
            <person name="Castelo-Branco R."/>
            <person name="Eusebio N."/>
            <person name="Adriana R."/>
            <person name="Vieira A."/>
            <person name="Brugerolle De Fraissinette N."/>
            <person name="Rezende De Castro R."/>
            <person name="Schneider M.P."/>
            <person name="Vasconcelos V."/>
            <person name="Leao P.N."/>
        </authorList>
    </citation>
    <scope>NUCLEOTIDE SEQUENCE</scope>
    <source>
        <strain evidence="8">LEGE 07157</strain>
    </source>
</reference>
<dbReference type="InterPro" id="IPR003661">
    <property type="entry name" value="HisK_dim/P_dom"/>
</dbReference>
<organism evidence="8 9">
    <name type="scientific">Lusitaniella coriacea LEGE 07157</name>
    <dbReference type="NCBI Taxonomy" id="945747"/>
    <lineage>
        <taxon>Bacteria</taxon>
        <taxon>Bacillati</taxon>
        <taxon>Cyanobacteriota</taxon>
        <taxon>Cyanophyceae</taxon>
        <taxon>Spirulinales</taxon>
        <taxon>Lusitaniellaceae</taxon>
        <taxon>Lusitaniella</taxon>
    </lineage>
</organism>
<dbReference type="InterPro" id="IPR029016">
    <property type="entry name" value="GAF-like_dom_sf"/>
</dbReference>
<keyword evidence="5" id="KW-0902">Two-component regulatory system</keyword>